<name>W6YMU7_COCMI</name>
<dbReference type="STRING" id="930090.W6YMU7"/>
<dbReference type="PANTHER" id="PTHR21310">
    <property type="entry name" value="AMINOGLYCOSIDE PHOSPHOTRANSFERASE-RELATED-RELATED"/>
    <property type="match status" value="1"/>
</dbReference>
<dbReference type="Proteomes" id="UP000054032">
    <property type="component" value="Unassembled WGS sequence"/>
</dbReference>
<sequence length="301" mass="35174">MTTYPKISLAELPDCSQLQMDFPDTAWFKTHGQTQQFPTHEHLLSLVPNDSHSNIVKFEDLSLAVKFGRHVTTTEAINIWVVRRMFQEAVPVPELYGWRVLEQEGKGRYVFIYMQLIQGPTLLERWPELSCADKQAICTDLRAMVSSLRSLQDSELQQMIGNICRGPGEDVCLKEILLLRPFPSRAEFHDWLSWSWRRRVPNPQSIPDPWRDLLPDNGPIVFTHGDLHRGNIIVSATSPIEIVAIIDWQSSGWYPDYWEYCKALFTAEWGKDWWDCIHQFLDSYPQEFETFDFYMRTNGIF</sequence>
<evidence type="ECO:0000259" key="1">
    <source>
        <dbReference type="Pfam" id="PF01636"/>
    </source>
</evidence>
<dbReference type="GeneID" id="19123994"/>
<organism evidence="2 3">
    <name type="scientific">Bipolaris oryzae ATCC 44560</name>
    <dbReference type="NCBI Taxonomy" id="930090"/>
    <lineage>
        <taxon>Eukaryota</taxon>
        <taxon>Fungi</taxon>
        <taxon>Dikarya</taxon>
        <taxon>Ascomycota</taxon>
        <taxon>Pezizomycotina</taxon>
        <taxon>Dothideomycetes</taxon>
        <taxon>Pleosporomycetidae</taxon>
        <taxon>Pleosporales</taxon>
        <taxon>Pleosporineae</taxon>
        <taxon>Pleosporaceae</taxon>
        <taxon>Bipolaris</taxon>
    </lineage>
</organism>
<dbReference type="InterPro" id="IPR011009">
    <property type="entry name" value="Kinase-like_dom_sf"/>
</dbReference>
<feature type="domain" description="Aminoglycoside phosphotransferase" evidence="1">
    <location>
        <begin position="88"/>
        <end position="279"/>
    </location>
</feature>
<reference evidence="2 3" key="1">
    <citation type="journal article" date="2013" name="PLoS Genet.">
        <title>Comparative genome structure, secondary metabolite, and effector coding capacity across Cochliobolus pathogens.</title>
        <authorList>
            <person name="Condon B.J."/>
            <person name="Leng Y."/>
            <person name="Wu D."/>
            <person name="Bushley K.E."/>
            <person name="Ohm R.A."/>
            <person name="Otillar R."/>
            <person name="Martin J."/>
            <person name="Schackwitz W."/>
            <person name="Grimwood J."/>
            <person name="MohdZainudin N."/>
            <person name="Xue C."/>
            <person name="Wang R."/>
            <person name="Manning V.A."/>
            <person name="Dhillon B."/>
            <person name="Tu Z.J."/>
            <person name="Steffenson B.J."/>
            <person name="Salamov A."/>
            <person name="Sun H."/>
            <person name="Lowry S."/>
            <person name="LaButti K."/>
            <person name="Han J."/>
            <person name="Copeland A."/>
            <person name="Lindquist E."/>
            <person name="Barry K."/>
            <person name="Schmutz J."/>
            <person name="Baker S.E."/>
            <person name="Ciuffetti L.M."/>
            <person name="Grigoriev I.V."/>
            <person name="Zhong S."/>
            <person name="Turgeon B.G."/>
        </authorList>
    </citation>
    <scope>NUCLEOTIDE SEQUENCE [LARGE SCALE GENOMIC DNA]</scope>
    <source>
        <strain evidence="2 3">ATCC 44560</strain>
    </source>
</reference>
<dbReference type="SUPFAM" id="SSF56112">
    <property type="entry name" value="Protein kinase-like (PK-like)"/>
    <property type="match status" value="1"/>
</dbReference>
<gene>
    <name evidence="2" type="ORF">COCMIDRAFT_41082</name>
</gene>
<evidence type="ECO:0000313" key="3">
    <source>
        <dbReference type="Proteomes" id="UP000054032"/>
    </source>
</evidence>
<keyword evidence="3" id="KW-1185">Reference proteome</keyword>
<dbReference type="PANTHER" id="PTHR21310:SF54">
    <property type="entry name" value="AMINOGLYCOSIDE PHOSPHOTRANSFERASE DOMAIN-CONTAINING PROTEIN"/>
    <property type="match status" value="1"/>
</dbReference>
<accession>W6YMU7</accession>
<dbReference type="OrthoDB" id="5404599at2759"/>
<evidence type="ECO:0000313" key="2">
    <source>
        <dbReference type="EMBL" id="EUC40612.1"/>
    </source>
</evidence>
<dbReference type="AlphaFoldDB" id="W6YMU7"/>
<dbReference type="RefSeq" id="XP_007692862.1">
    <property type="nucleotide sequence ID" value="XM_007694672.1"/>
</dbReference>
<dbReference type="EMBL" id="KI964151">
    <property type="protein sequence ID" value="EUC40612.1"/>
    <property type="molecule type" value="Genomic_DNA"/>
</dbReference>
<dbReference type="Gene3D" id="3.90.1200.10">
    <property type="match status" value="1"/>
</dbReference>
<dbReference type="HOGENOM" id="CLU_021768_0_0_1"/>
<proteinExistence type="predicted"/>
<protein>
    <recommendedName>
        <fullName evidence="1">Aminoglycoside phosphotransferase domain-containing protein</fullName>
    </recommendedName>
</protein>
<dbReference type="InterPro" id="IPR002575">
    <property type="entry name" value="Aminoglycoside_PTrfase"/>
</dbReference>
<dbReference type="KEGG" id="bor:COCMIDRAFT_41082"/>
<dbReference type="InterPro" id="IPR051678">
    <property type="entry name" value="AGP_Transferase"/>
</dbReference>
<dbReference type="Pfam" id="PF01636">
    <property type="entry name" value="APH"/>
    <property type="match status" value="1"/>
</dbReference>
<dbReference type="eggNOG" id="ENOG502RYS9">
    <property type="taxonomic scope" value="Eukaryota"/>
</dbReference>